<feature type="compositionally biased region" description="Polar residues" evidence="2">
    <location>
        <begin position="351"/>
        <end position="366"/>
    </location>
</feature>
<dbReference type="Proteomes" id="UP001341840">
    <property type="component" value="Unassembled WGS sequence"/>
</dbReference>
<dbReference type="SUPFAM" id="SSF54928">
    <property type="entry name" value="RNA-binding domain, RBD"/>
    <property type="match status" value="1"/>
</dbReference>
<dbReference type="InterPro" id="IPR000504">
    <property type="entry name" value="RRM_dom"/>
</dbReference>
<dbReference type="CDD" id="cd00590">
    <property type="entry name" value="RRM_SF"/>
    <property type="match status" value="1"/>
</dbReference>
<organism evidence="4 5">
    <name type="scientific">Stylosanthes scabra</name>
    <dbReference type="NCBI Taxonomy" id="79078"/>
    <lineage>
        <taxon>Eukaryota</taxon>
        <taxon>Viridiplantae</taxon>
        <taxon>Streptophyta</taxon>
        <taxon>Embryophyta</taxon>
        <taxon>Tracheophyta</taxon>
        <taxon>Spermatophyta</taxon>
        <taxon>Magnoliopsida</taxon>
        <taxon>eudicotyledons</taxon>
        <taxon>Gunneridae</taxon>
        <taxon>Pentapetalae</taxon>
        <taxon>rosids</taxon>
        <taxon>fabids</taxon>
        <taxon>Fabales</taxon>
        <taxon>Fabaceae</taxon>
        <taxon>Papilionoideae</taxon>
        <taxon>50 kb inversion clade</taxon>
        <taxon>dalbergioids sensu lato</taxon>
        <taxon>Dalbergieae</taxon>
        <taxon>Pterocarpus clade</taxon>
        <taxon>Stylosanthes</taxon>
    </lineage>
</organism>
<sequence length="374" mass="43244">MGWERVGGRGAECFERGKYGEVSGYVGRRNKEENGLPTGISKRVLYKEFRRCGYIVDVFVSRKKRLKAEGPFAFIRFKFRGGALEAIKVLDGTSLETNTIRVTMSKFERNGTTRDTGYDGNIQGKKTKRVIQKWLEVKRKAINDDNEGKKQERTSGQEKMKRKKDYREALWEFVLSLLNIDLGKVMYLLLDEWNGPGNLEVRDVGTYRCLITFSSSEIRDAAFENQLLLSVFDELRPHWDIFWCHSRRVWIEIMGMPVCHWCPENFIQIAKIWGKPIRLDDRTEESKSYTIGRIQIDCYQWEMVHEWISVKIGDRTFDVFAKETSAEGYNVQSHPDRVDVYSYSGEEVTGEPTSEQAAPAESTQTPAAINDAFF</sequence>
<comment type="caution">
    <text evidence="4">The sequence shown here is derived from an EMBL/GenBank/DDBJ whole genome shotgun (WGS) entry which is preliminary data.</text>
</comment>
<proteinExistence type="predicted"/>
<evidence type="ECO:0000256" key="2">
    <source>
        <dbReference type="SAM" id="MobiDB-lite"/>
    </source>
</evidence>
<evidence type="ECO:0000313" key="4">
    <source>
        <dbReference type="EMBL" id="MED6184344.1"/>
    </source>
</evidence>
<dbReference type="InterPro" id="IPR035979">
    <property type="entry name" value="RBD_domain_sf"/>
</dbReference>
<evidence type="ECO:0000259" key="3">
    <source>
        <dbReference type="PROSITE" id="PS50102"/>
    </source>
</evidence>
<gene>
    <name evidence="4" type="ORF">PIB30_046499</name>
</gene>
<dbReference type="Gene3D" id="3.30.70.330">
    <property type="match status" value="1"/>
</dbReference>
<dbReference type="EMBL" id="JASCZI010181533">
    <property type="protein sequence ID" value="MED6184344.1"/>
    <property type="molecule type" value="Genomic_DNA"/>
</dbReference>
<name>A0ABU6WGG1_9FABA</name>
<accession>A0ABU6WGG1</accession>
<keyword evidence="1" id="KW-0694">RNA-binding</keyword>
<feature type="region of interest" description="Disordered" evidence="2">
    <location>
        <begin position="346"/>
        <end position="366"/>
    </location>
</feature>
<keyword evidence="5" id="KW-1185">Reference proteome</keyword>
<protein>
    <recommendedName>
        <fullName evidence="3">RRM domain-containing protein</fullName>
    </recommendedName>
</protein>
<dbReference type="Pfam" id="PF00076">
    <property type="entry name" value="RRM_1"/>
    <property type="match status" value="1"/>
</dbReference>
<reference evidence="4 5" key="1">
    <citation type="journal article" date="2023" name="Plants (Basel)">
        <title>Bridging the Gap: Combining Genomics and Transcriptomics Approaches to Understand Stylosanthes scabra, an Orphan Legume from the Brazilian Caatinga.</title>
        <authorList>
            <person name="Ferreira-Neto J.R.C."/>
            <person name="da Silva M.D."/>
            <person name="Binneck E."/>
            <person name="de Melo N.F."/>
            <person name="da Silva R.H."/>
            <person name="de Melo A.L.T.M."/>
            <person name="Pandolfi V."/>
            <person name="Bustamante F.O."/>
            <person name="Brasileiro-Vidal A.C."/>
            <person name="Benko-Iseppon A.M."/>
        </authorList>
    </citation>
    <scope>NUCLEOTIDE SEQUENCE [LARGE SCALE GENOMIC DNA]</scope>
    <source>
        <tissue evidence="4">Leaves</tissue>
    </source>
</reference>
<feature type="domain" description="RRM" evidence="3">
    <location>
        <begin position="34"/>
        <end position="107"/>
    </location>
</feature>
<evidence type="ECO:0000313" key="5">
    <source>
        <dbReference type="Proteomes" id="UP001341840"/>
    </source>
</evidence>
<dbReference type="PROSITE" id="PS50102">
    <property type="entry name" value="RRM"/>
    <property type="match status" value="1"/>
</dbReference>
<dbReference type="InterPro" id="IPR012677">
    <property type="entry name" value="Nucleotide-bd_a/b_plait_sf"/>
</dbReference>
<evidence type="ECO:0000256" key="1">
    <source>
        <dbReference type="PROSITE-ProRule" id="PRU00176"/>
    </source>
</evidence>